<feature type="non-terminal residue" evidence="1">
    <location>
        <position position="1"/>
    </location>
</feature>
<dbReference type="EMBL" id="SRMA01027181">
    <property type="protein sequence ID" value="TRY58589.1"/>
    <property type="molecule type" value="Genomic_DNA"/>
</dbReference>
<sequence length="97" mass="10543">TAIAPFSKTLSPVEVKPLTSQRELEDQQLNFGTSLLSSRSRLPPMLKERHLGPITKKIVDPEMKMSSQTAIPATDISRPSSPVPFCVFLAGALVVPD</sequence>
<accession>A0A553MZI8</accession>
<dbReference type="AlphaFoldDB" id="A0A553MZI8"/>
<reference evidence="1 2" key="1">
    <citation type="journal article" date="2019" name="Sci. Data">
        <title>Hybrid genome assembly and annotation of Danionella translucida.</title>
        <authorList>
            <person name="Kadobianskyi M."/>
            <person name="Schulze L."/>
            <person name="Schuelke M."/>
            <person name="Judkewitz B."/>
        </authorList>
    </citation>
    <scope>NUCLEOTIDE SEQUENCE [LARGE SCALE GENOMIC DNA]</scope>
    <source>
        <strain evidence="1 2">Bolton</strain>
    </source>
</reference>
<protein>
    <submittedName>
        <fullName evidence="1">Uncharacterized protein</fullName>
    </submittedName>
</protein>
<comment type="caution">
    <text evidence="1">The sequence shown here is derived from an EMBL/GenBank/DDBJ whole genome shotgun (WGS) entry which is preliminary data.</text>
</comment>
<evidence type="ECO:0000313" key="1">
    <source>
        <dbReference type="EMBL" id="TRY58589.1"/>
    </source>
</evidence>
<feature type="non-terminal residue" evidence="1">
    <location>
        <position position="97"/>
    </location>
</feature>
<dbReference type="Proteomes" id="UP000316079">
    <property type="component" value="Unassembled WGS sequence"/>
</dbReference>
<proteinExistence type="predicted"/>
<keyword evidence="2" id="KW-1185">Reference proteome</keyword>
<evidence type="ECO:0000313" key="2">
    <source>
        <dbReference type="Proteomes" id="UP000316079"/>
    </source>
</evidence>
<name>A0A553MZI8_9TELE</name>
<organism evidence="1 2">
    <name type="scientific">Danionella cerebrum</name>
    <dbReference type="NCBI Taxonomy" id="2873325"/>
    <lineage>
        <taxon>Eukaryota</taxon>
        <taxon>Metazoa</taxon>
        <taxon>Chordata</taxon>
        <taxon>Craniata</taxon>
        <taxon>Vertebrata</taxon>
        <taxon>Euteleostomi</taxon>
        <taxon>Actinopterygii</taxon>
        <taxon>Neopterygii</taxon>
        <taxon>Teleostei</taxon>
        <taxon>Ostariophysi</taxon>
        <taxon>Cypriniformes</taxon>
        <taxon>Danionidae</taxon>
        <taxon>Danioninae</taxon>
        <taxon>Danionella</taxon>
    </lineage>
</organism>
<gene>
    <name evidence="1" type="ORF">DNTS_015880</name>
</gene>